<dbReference type="AlphaFoldDB" id="A0AAE3AW31"/>
<organism evidence="12 13">
    <name type="scientific">Gallintestinimicrobium propionicum</name>
    <dbReference type="NCBI Taxonomy" id="2981770"/>
    <lineage>
        <taxon>Bacteria</taxon>
        <taxon>Bacillati</taxon>
        <taxon>Bacillota</taxon>
        <taxon>Clostridia</taxon>
        <taxon>Lachnospirales</taxon>
        <taxon>Lachnospiraceae</taxon>
        <taxon>Gallintestinimicrobium</taxon>
    </lineage>
</organism>
<reference evidence="12 13" key="1">
    <citation type="submission" date="2021-10" db="EMBL/GenBank/DDBJ databases">
        <title>Anaerobic single-cell dispensing facilitates the cultivation of human gut bacteria.</title>
        <authorList>
            <person name="Afrizal A."/>
        </authorList>
    </citation>
    <scope>NUCLEOTIDE SEQUENCE [LARGE SCALE GENOMIC DNA]</scope>
    <source>
        <strain evidence="12 13">CLA-AA-H244</strain>
    </source>
</reference>
<evidence type="ECO:0000256" key="4">
    <source>
        <dbReference type="ARBA" id="ARBA00022676"/>
    </source>
</evidence>
<dbReference type="GO" id="GO:0006164">
    <property type="term" value="P:purine nucleotide biosynthetic process"/>
    <property type="evidence" value="ECO:0007669"/>
    <property type="project" value="UniProtKB-KW"/>
</dbReference>
<proteinExistence type="inferred from homology"/>
<evidence type="ECO:0000256" key="9">
    <source>
        <dbReference type="PIRSR" id="PIRSR000485-2"/>
    </source>
</evidence>
<comment type="cofactor">
    <cofactor evidence="10">
        <name>[4Fe-4S] cluster</name>
        <dbReference type="ChEBI" id="CHEBI:49883"/>
    </cofactor>
    <text evidence="10">Binds 1 [4Fe-4S] cluster per subunit.</text>
</comment>
<feature type="binding site" evidence="9">
    <location>
        <position position="347"/>
    </location>
    <ligand>
        <name>Mg(2+)</name>
        <dbReference type="ChEBI" id="CHEBI:18420"/>
    </ligand>
</feature>
<dbReference type="InterPro" id="IPR000836">
    <property type="entry name" value="PRTase_dom"/>
</dbReference>
<dbReference type="InterPro" id="IPR029057">
    <property type="entry name" value="PRTase-like"/>
</dbReference>
<dbReference type="RefSeq" id="WP_308727715.1">
    <property type="nucleotide sequence ID" value="NZ_JAJEQF010000004.1"/>
</dbReference>
<comment type="similarity">
    <text evidence="2 8">In the C-terminal section; belongs to the purine/pyrimidine phosphoribosyltransferase family.</text>
</comment>
<dbReference type="GO" id="GO:0009113">
    <property type="term" value="P:purine nucleobase biosynthetic process"/>
    <property type="evidence" value="ECO:0007669"/>
    <property type="project" value="InterPro"/>
</dbReference>
<evidence type="ECO:0000313" key="12">
    <source>
        <dbReference type="EMBL" id="MCC2166640.1"/>
    </source>
</evidence>
<evidence type="ECO:0000256" key="2">
    <source>
        <dbReference type="ARBA" id="ARBA00010138"/>
    </source>
</evidence>
<dbReference type="SUPFAM" id="SSF53271">
    <property type="entry name" value="PRTase-like"/>
    <property type="match status" value="1"/>
</dbReference>
<dbReference type="InterPro" id="IPR017932">
    <property type="entry name" value="GATase_2_dom"/>
</dbReference>
<evidence type="ECO:0000259" key="11">
    <source>
        <dbReference type="PROSITE" id="PS51278"/>
    </source>
</evidence>
<comment type="caution">
    <text evidence="12">The sequence shown here is derived from an EMBL/GenBank/DDBJ whole genome shotgun (WGS) entry which is preliminary data.</text>
</comment>
<evidence type="ECO:0000256" key="10">
    <source>
        <dbReference type="PIRSR" id="PIRSR000485-3"/>
    </source>
</evidence>
<dbReference type="Gene3D" id="3.60.20.10">
    <property type="entry name" value="Glutamine Phosphoribosylpyrophosphate, subunit 1, domain 1"/>
    <property type="match status" value="1"/>
</dbReference>
<dbReference type="PANTHER" id="PTHR11907">
    <property type="entry name" value="AMIDOPHOSPHORIBOSYLTRANSFERASE"/>
    <property type="match status" value="1"/>
</dbReference>
<dbReference type="GO" id="GO:0046872">
    <property type="term" value="F:metal ion binding"/>
    <property type="evidence" value="ECO:0007669"/>
    <property type="project" value="UniProtKB-KW"/>
</dbReference>
<dbReference type="EMBL" id="JAJEQF010000004">
    <property type="protein sequence ID" value="MCC2166640.1"/>
    <property type="molecule type" value="Genomic_DNA"/>
</dbReference>
<dbReference type="GO" id="GO:0051536">
    <property type="term" value="F:iron-sulfur cluster binding"/>
    <property type="evidence" value="ECO:0007669"/>
    <property type="project" value="UniProtKB-KW"/>
</dbReference>
<keyword evidence="5 8" id="KW-0808">Transferase</keyword>
<feature type="binding site" evidence="10">
    <location>
        <position position="383"/>
    </location>
    <ligand>
        <name>[4Fe-4S] cluster</name>
        <dbReference type="ChEBI" id="CHEBI:49883"/>
    </ligand>
</feature>
<dbReference type="PROSITE" id="PS51278">
    <property type="entry name" value="GATASE_TYPE_2"/>
    <property type="match status" value="1"/>
</dbReference>
<sequence>MSGFFGVASKEDCIFDLFFGTDYHSHLGTRRAGMTVYHQKEGFHRAIHNIENTPFRTKFDKDLNNLSGHLGIGCISDYEPQPLLIRSHHGTYAIMTIGKINNIDTIVDKIMNSSPTHFFELSGGEINATEAVAALINQKENLIEGIQYAQDIIDGSMSIVLLTPKGIYAARDKLGRTPISLGRKEGAHCLAFEGFSYLNLGYQPLRELGPGEIVIMTPEGVRTLVAPGKKMKICTFLWIYYGYPSSTYEGISVERMRYNCGAALAKRDAGTIHPDIVAGVPDSGVAHAIGYANESGIPYSRPFIKYTPTWPRSFMPTMQSRRNLIAKMKLIPVHDLIQDRSLLLIDDSIVRGTQLRETTEFLYQSGAREVHIRPACPPLLYGCKYLNFSRSSSEMDLITRRVIQDMEGTDKYPNLEVYADPESDQYQEMIRRICSQLKFTTLRYHRLDDMIESVGLDKDKLCTYCWDGRE</sequence>
<dbReference type="InterPro" id="IPR005854">
    <property type="entry name" value="PurF"/>
</dbReference>
<evidence type="ECO:0000256" key="7">
    <source>
        <dbReference type="ARBA" id="ARBA00022962"/>
    </source>
</evidence>
<dbReference type="Pfam" id="PF13537">
    <property type="entry name" value="GATase_7"/>
    <property type="match status" value="1"/>
</dbReference>
<evidence type="ECO:0000256" key="3">
    <source>
        <dbReference type="ARBA" id="ARBA00011941"/>
    </source>
</evidence>
<keyword evidence="9" id="KW-0479">Metal-binding</keyword>
<evidence type="ECO:0000256" key="8">
    <source>
        <dbReference type="PIRNR" id="PIRNR000485"/>
    </source>
</evidence>
<dbReference type="InterPro" id="IPR029055">
    <property type="entry name" value="Ntn_hydrolases_N"/>
</dbReference>
<comment type="pathway">
    <text evidence="1 8">Purine metabolism; IMP biosynthesis via de novo pathway; N(1)-(5-phospho-D-ribosyl)glycinamide from 5-phospho-alpha-D-ribose 1-diphosphate: step 1/2.</text>
</comment>
<keyword evidence="6 8" id="KW-0658">Purine biosynthesis</keyword>
<comment type="catalytic activity">
    <reaction evidence="8">
        <text>5-phospho-beta-D-ribosylamine + L-glutamate + diphosphate = 5-phospho-alpha-D-ribose 1-diphosphate + L-glutamine + H2O</text>
        <dbReference type="Rhea" id="RHEA:14905"/>
        <dbReference type="ChEBI" id="CHEBI:15377"/>
        <dbReference type="ChEBI" id="CHEBI:29985"/>
        <dbReference type="ChEBI" id="CHEBI:33019"/>
        <dbReference type="ChEBI" id="CHEBI:58017"/>
        <dbReference type="ChEBI" id="CHEBI:58359"/>
        <dbReference type="ChEBI" id="CHEBI:58681"/>
        <dbReference type="EC" id="2.4.2.14"/>
    </reaction>
</comment>
<feature type="binding site" evidence="10">
    <location>
        <position position="234"/>
    </location>
    <ligand>
        <name>[4Fe-4S] cluster</name>
        <dbReference type="ChEBI" id="CHEBI:49883"/>
    </ligand>
</feature>
<dbReference type="GO" id="GO:0004044">
    <property type="term" value="F:amidophosphoribosyltransferase activity"/>
    <property type="evidence" value="ECO:0007669"/>
    <property type="project" value="UniProtKB-EC"/>
</dbReference>
<feature type="binding site" evidence="9">
    <location>
        <position position="346"/>
    </location>
    <ligand>
        <name>Mg(2+)</name>
        <dbReference type="ChEBI" id="CHEBI:18420"/>
    </ligand>
</feature>
<keyword evidence="10" id="KW-0408">Iron</keyword>
<dbReference type="Proteomes" id="UP001199355">
    <property type="component" value="Unassembled WGS sequence"/>
</dbReference>
<dbReference type="CDD" id="cd06223">
    <property type="entry name" value="PRTases_typeI"/>
    <property type="match status" value="1"/>
</dbReference>
<evidence type="ECO:0000313" key="13">
    <source>
        <dbReference type="Proteomes" id="UP001199355"/>
    </source>
</evidence>
<keyword evidence="13" id="KW-1185">Reference proteome</keyword>
<dbReference type="Gene3D" id="3.40.50.2020">
    <property type="match status" value="1"/>
</dbReference>
<dbReference type="SUPFAM" id="SSF56235">
    <property type="entry name" value="N-terminal nucleophile aminohydrolases (Ntn hydrolases)"/>
    <property type="match status" value="1"/>
</dbReference>
<accession>A0AAE3AW31</accession>
<dbReference type="PIRSF" id="PIRSF000485">
    <property type="entry name" value="Amd_phspho_trans"/>
    <property type="match status" value="1"/>
</dbReference>
<evidence type="ECO:0000256" key="6">
    <source>
        <dbReference type="ARBA" id="ARBA00022755"/>
    </source>
</evidence>
<feature type="binding site" evidence="10">
    <location>
        <position position="465"/>
    </location>
    <ligand>
        <name>[4Fe-4S] cluster</name>
        <dbReference type="ChEBI" id="CHEBI:49883"/>
    </ligand>
</feature>
<protein>
    <recommendedName>
        <fullName evidence="3 8">Amidophosphoribosyltransferase</fullName>
        <shortName evidence="8">ATase</shortName>
        <ecNumber evidence="3 8">2.4.2.14</ecNumber>
    </recommendedName>
    <alternativeName>
        <fullName evidence="8">Glutamine phosphoribosylpyrophosphate amidotransferase</fullName>
    </alternativeName>
</protein>
<keyword evidence="4 8" id="KW-0328">Glycosyltransferase</keyword>
<evidence type="ECO:0000256" key="1">
    <source>
        <dbReference type="ARBA" id="ARBA00005209"/>
    </source>
</evidence>
<dbReference type="EC" id="2.4.2.14" evidence="3 8"/>
<feature type="binding site" evidence="9">
    <location>
        <position position="283"/>
    </location>
    <ligand>
        <name>Mg(2+)</name>
        <dbReference type="ChEBI" id="CHEBI:18420"/>
    </ligand>
</feature>
<evidence type="ECO:0000256" key="5">
    <source>
        <dbReference type="ARBA" id="ARBA00022679"/>
    </source>
</evidence>
<comment type="cofactor">
    <cofactor evidence="9">
        <name>Mg(2+)</name>
        <dbReference type="ChEBI" id="CHEBI:18420"/>
    </cofactor>
    <text evidence="9">Binds 1 Mg(2+) ion per subunit.</text>
</comment>
<gene>
    <name evidence="12" type="ORF">LKD45_02805</name>
</gene>
<keyword evidence="7" id="KW-0315">Glutamine amidotransferase</keyword>
<feature type="binding site" evidence="10">
    <location>
        <position position="462"/>
    </location>
    <ligand>
        <name>[4Fe-4S] cluster</name>
        <dbReference type="ChEBI" id="CHEBI:49883"/>
    </ligand>
</feature>
<name>A0AAE3AW31_9FIRM</name>
<keyword evidence="9" id="KW-0460">Magnesium</keyword>
<feature type="domain" description="Glutamine amidotransferase type-2" evidence="11">
    <location>
        <begin position="1"/>
        <end position="219"/>
    </location>
</feature>
<keyword evidence="10" id="KW-0411">Iron-sulfur</keyword>